<evidence type="ECO:0000256" key="1">
    <source>
        <dbReference type="ARBA" id="ARBA00001107"/>
    </source>
</evidence>
<proteinExistence type="predicted"/>
<dbReference type="PROSITE" id="PS00117">
    <property type="entry name" value="GAL_P_UDP_TRANSF_I"/>
    <property type="match status" value="1"/>
</dbReference>
<name>A0ABM6RNZ0_9FIRM</name>
<gene>
    <name evidence="11" type="ORF">BXT84_03265</name>
</gene>
<comment type="catalytic activity">
    <reaction evidence="1">
        <text>alpha-D-galactose 1-phosphate + UDP-alpha-D-glucose = alpha-D-glucose 1-phosphate + UDP-alpha-D-galactose</text>
        <dbReference type="Rhea" id="RHEA:13989"/>
        <dbReference type="ChEBI" id="CHEBI:58336"/>
        <dbReference type="ChEBI" id="CHEBI:58601"/>
        <dbReference type="ChEBI" id="CHEBI:58885"/>
        <dbReference type="ChEBI" id="CHEBI:66914"/>
        <dbReference type="EC" id="2.7.7.12"/>
    </reaction>
</comment>
<keyword evidence="5" id="KW-0808">Transferase</keyword>
<evidence type="ECO:0000256" key="5">
    <source>
        <dbReference type="ARBA" id="ARBA00022679"/>
    </source>
</evidence>
<protein>
    <recommendedName>
        <fullName evidence="4">Galactose-1-phosphate uridylyltransferase</fullName>
        <ecNumber evidence="3">2.7.7.12</ecNumber>
    </recommendedName>
    <alternativeName>
        <fullName evidence="9">UDP-glucose--hexose-1-phosphate uridylyltransferase</fullName>
    </alternativeName>
</protein>
<keyword evidence="7" id="KW-0299">Galactose metabolism</keyword>
<reference evidence="11 12" key="1">
    <citation type="journal article" date="2019" name="Sci. Rep.">
        <title>Sulfobacillus thermotolerans: new insights into resistance and metabolic capacities of acidophilic chemolithotrophs.</title>
        <authorList>
            <person name="Panyushkina A.E."/>
            <person name="Babenko V.V."/>
            <person name="Nikitina A.S."/>
            <person name="Selezneva O.V."/>
            <person name="Tsaplina I.A."/>
            <person name="Letarova M.A."/>
            <person name="Kostryukova E.S."/>
            <person name="Letarov A.V."/>
        </authorList>
    </citation>
    <scope>NUCLEOTIDE SEQUENCE [LARGE SCALE GENOMIC DNA]</scope>
    <source>
        <strain evidence="11 12">Kr1</strain>
    </source>
</reference>
<dbReference type="InterPro" id="IPR019779">
    <property type="entry name" value="GalP_UDPtransf1_His-AS"/>
</dbReference>
<dbReference type="InterPro" id="IPR001937">
    <property type="entry name" value="GalP_UDPtransf1"/>
</dbReference>
<evidence type="ECO:0000259" key="10">
    <source>
        <dbReference type="Pfam" id="PF01087"/>
    </source>
</evidence>
<comment type="pathway">
    <text evidence="2">Carbohydrate metabolism; galactose metabolism.</text>
</comment>
<dbReference type="InterPro" id="IPR005849">
    <property type="entry name" value="GalP_Utransf_N"/>
</dbReference>
<dbReference type="InterPro" id="IPR036265">
    <property type="entry name" value="HIT-like_sf"/>
</dbReference>
<evidence type="ECO:0000256" key="6">
    <source>
        <dbReference type="ARBA" id="ARBA00022695"/>
    </source>
</evidence>
<dbReference type="Proteomes" id="UP000325292">
    <property type="component" value="Chromosome"/>
</dbReference>
<evidence type="ECO:0000313" key="11">
    <source>
        <dbReference type="EMBL" id="AUW93091.1"/>
    </source>
</evidence>
<keyword evidence="8" id="KW-0119">Carbohydrate metabolism</keyword>
<dbReference type="EMBL" id="CP019454">
    <property type="protein sequence ID" value="AUW93091.1"/>
    <property type="molecule type" value="Genomic_DNA"/>
</dbReference>
<dbReference type="SUPFAM" id="SSF54197">
    <property type="entry name" value="HIT-like"/>
    <property type="match status" value="2"/>
</dbReference>
<evidence type="ECO:0000313" key="12">
    <source>
        <dbReference type="Proteomes" id="UP000325292"/>
    </source>
</evidence>
<dbReference type="EC" id="2.7.7.12" evidence="3"/>
<dbReference type="Pfam" id="PF01087">
    <property type="entry name" value="GalP_UDP_transf"/>
    <property type="match status" value="1"/>
</dbReference>
<evidence type="ECO:0000256" key="4">
    <source>
        <dbReference type="ARBA" id="ARBA00016340"/>
    </source>
</evidence>
<sequence length="297" mass="34219">MIELRQDPLSGDWVSLNANRQSRPLTQLHDACPFCPGPHAEVGDQLFDVAVFDNRYPSFHNPGNAEVVVYSPRHHDDLAYLPKDHVQLVWNVWAERIKALEEEPGTASVFVFENRGQKVGATIAHPHGQIYAYPYIPPRLVKELPHFVDACPLCDVRAENPLLFNGQYWRLEVPYAMRMPYEVRLVPQRHMASFVDLSEQERQEGARLMQSLIRAYDRFFGFRTALVMALYQRPTPPVPYHFRWEFFPIDRGGGKIKYLAGSELAMEAFVVDMVPEQVQERLQPFLDREIAKGETNG</sequence>
<evidence type="ECO:0000256" key="2">
    <source>
        <dbReference type="ARBA" id="ARBA00004947"/>
    </source>
</evidence>
<keyword evidence="6" id="KW-0548">Nucleotidyltransferase</keyword>
<feature type="domain" description="Galactose-1-phosphate uridyl transferase N-terminal" evidence="10">
    <location>
        <begin position="61"/>
        <end position="137"/>
    </location>
</feature>
<evidence type="ECO:0000256" key="8">
    <source>
        <dbReference type="ARBA" id="ARBA00023277"/>
    </source>
</evidence>
<evidence type="ECO:0000256" key="3">
    <source>
        <dbReference type="ARBA" id="ARBA00012384"/>
    </source>
</evidence>
<dbReference type="PANTHER" id="PTHR11943:SF1">
    <property type="entry name" value="GALACTOSE-1-PHOSPHATE URIDYLYLTRANSFERASE"/>
    <property type="match status" value="1"/>
</dbReference>
<accession>A0ABM6RNZ0</accession>
<evidence type="ECO:0000256" key="9">
    <source>
        <dbReference type="ARBA" id="ARBA00030549"/>
    </source>
</evidence>
<keyword evidence="12" id="KW-1185">Reference proteome</keyword>
<organism evidence="11 12">
    <name type="scientific">Sulfobacillus thermotolerans</name>
    <dbReference type="NCBI Taxonomy" id="338644"/>
    <lineage>
        <taxon>Bacteria</taxon>
        <taxon>Bacillati</taxon>
        <taxon>Bacillota</taxon>
        <taxon>Clostridia</taxon>
        <taxon>Eubacteriales</taxon>
        <taxon>Clostridiales Family XVII. Incertae Sedis</taxon>
        <taxon>Sulfobacillus</taxon>
    </lineage>
</organism>
<dbReference type="PIRSF" id="PIRSF000808">
    <property type="entry name" value="GalT"/>
    <property type="match status" value="1"/>
</dbReference>
<dbReference type="PANTHER" id="PTHR11943">
    <property type="entry name" value="GALACTOSE-1-PHOSPHATE URIDYLYLTRANSFERASE"/>
    <property type="match status" value="1"/>
</dbReference>
<dbReference type="Gene3D" id="3.30.428.10">
    <property type="entry name" value="HIT-like"/>
    <property type="match status" value="2"/>
</dbReference>
<evidence type="ECO:0000256" key="7">
    <source>
        <dbReference type="ARBA" id="ARBA00023144"/>
    </source>
</evidence>